<dbReference type="PROSITE" id="PS50888">
    <property type="entry name" value="BHLH"/>
    <property type="match status" value="1"/>
</dbReference>
<keyword evidence="3" id="KW-0804">Transcription</keyword>
<keyword evidence="2" id="KW-0805">Transcription regulation</keyword>
<evidence type="ECO:0000313" key="6">
    <source>
        <dbReference type="EMBL" id="GEY46016.1"/>
    </source>
</evidence>
<evidence type="ECO:0000259" key="5">
    <source>
        <dbReference type="PROSITE" id="PS50888"/>
    </source>
</evidence>
<gene>
    <name evidence="6" type="ORF">Tci_417990</name>
</gene>
<dbReference type="AlphaFoldDB" id="A0A699HLY2"/>
<reference evidence="6" key="1">
    <citation type="journal article" date="2019" name="Sci. Rep.">
        <title>Draft genome of Tanacetum cinerariifolium, the natural source of mosquito coil.</title>
        <authorList>
            <person name="Yamashiro T."/>
            <person name="Shiraishi A."/>
            <person name="Satake H."/>
            <person name="Nakayama K."/>
        </authorList>
    </citation>
    <scope>NUCLEOTIDE SEQUENCE</scope>
</reference>
<feature type="non-terminal residue" evidence="6">
    <location>
        <position position="1"/>
    </location>
</feature>
<dbReference type="CDD" id="cd11393">
    <property type="entry name" value="bHLH_AtbHLH_like"/>
    <property type="match status" value="1"/>
</dbReference>
<name>A0A699HLY2_TANCI</name>
<sequence length="222" mass="23959">GVAETMGSGGFGFGGKGEKGREVEYGVCSVEGCDEIRGSRRGRLALLTTTVIARPRSRSKLAKSSKGIIWPEVQCLIFPPIPPSLSSLQKQSIDYAIPDLLDMTLDRSANVTSQSAVLSLTSTATTNCLNDSTSLALDIDSRPSCPTNRTGPMRVKVTTMPNSVKALKQDASNEERSLSAQSLAAWASRRKISEKTQELGKLIPGRQKMNTAEMFQVAFKYV</sequence>
<comment type="caution">
    <text evidence="6">The sequence shown here is derived from an EMBL/GenBank/DDBJ whole genome shotgun (WGS) entry which is preliminary data.</text>
</comment>
<protein>
    <submittedName>
        <fullName evidence="6">Myc-type, basic helix-loop-helix (BHLH) domain-containing protein</fullName>
    </submittedName>
</protein>
<dbReference type="GO" id="GO:0046983">
    <property type="term" value="F:protein dimerization activity"/>
    <property type="evidence" value="ECO:0007669"/>
    <property type="project" value="InterPro"/>
</dbReference>
<evidence type="ECO:0000256" key="2">
    <source>
        <dbReference type="ARBA" id="ARBA00023015"/>
    </source>
</evidence>
<organism evidence="6">
    <name type="scientific">Tanacetum cinerariifolium</name>
    <name type="common">Dalmatian daisy</name>
    <name type="synonym">Chrysanthemum cinerariifolium</name>
    <dbReference type="NCBI Taxonomy" id="118510"/>
    <lineage>
        <taxon>Eukaryota</taxon>
        <taxon>Viridiplantae</taxon>
        <taxon>Streptophyta</taxon>
        <taxon>Embryophyta</taxon>
        <taxon>Tracheophyta</taxon>
        <taxon>Spermatophyta</taxon>
        <taxon>Magnoliopsida</taxon>
        <taxon>eudicotyledons</taxon>
        <taxon>Gunneridae</taxon>
        <taxon>Pentapetalae</taxon>
        <taxon>asterids</taxon>
        <taxon>campanulids</taxon>
        <taxon>Asterales</taxon>
        <taxon>Asteraceae</taxon>
        <taxon>Asteroideae</taxon>
        <taxon>Anthemideae</taxon>
        <taxon>Anthemidinae</taxon>
        <taxon>Tanacetum</taxon>
    </lineage>
</organism>
<keyword evidence="4" id="KW-0539">Nucleus</keyword>
<feature type="domain" description="BHLH" evidence="5">
    <location>
        <begin position="176"/>
        <end position="222"/>
    </location>
</feature>
<accession>A0A699HLY2</accession>
<proteinExistence type="predicted"/>
<dbReference type="InterPro" id="IPR011598">
    <property type="entry name" value="bHLH_dom"/>
</dbReference>
<evidence type="ECO:0000256" key="4">
    <source>
        <dbReference type="ARBA" id="ARBA00023242"/>
    </source>
</evidence>
<comment type="subcellular location">
    <subcellularLocation>
        <location evidence="1">Nucleus</location>
    </subcellularLocation>
</comment>
<evidence type="ECO:0000256" key="3">
    <source>
        <dbReference type="ARBA" id="ARBA00023163"/>
    </source>
</evidence>
<dbReference type="GO" id="GO:0005634">
    <property type="term" value="C:nucleus"/>
    <property type="evidence" value="ECO:0007669"/>
    <property type="project" value="UniProtKB-SubCell"/>
</dbReference>
<dbReference type="EMBL" id="BKCJ010180433">
    <property type="protein sequence ID" value="GEY46016.1"/>
    <property type="molecule type" value="Genomic_DNA"/>
</dbReference>
<dbReference type="InterPro" id="IPR045239">
    <property type="entry name" value="bHLH95_bHLH"/>
</dbReference>
<evidence type="ECO:0000256" key="1">
    <source>
        <dbReference type="ARBA" id="ARBA00004123"/>
    </source>
</evidence>
<feature type="non-terminal residue" evidence="6">
    <location>
        <position position="222"/>
    </location>
</feature>